<sequence length="129" mass="14934">MSIGNKITKYFSNHAETSENHWDKPLQTHYYKAMKDKVFQTLENLFTTKQEFQINSTSEERGEMSVSVKKGKKAFIVVTVIMVSPNRTAVDFSVTTESVIPMDFGYSSKLINRLYEDLNKELILLDQRN</sequence>
<dbReference type="AlphaFoldDB" id="A0A494ZUE2"/>
<gene>
    <name evidence="1" type="ORF">D8M06_17020</name>
</gene>
<keyword evidence="2" id="KW-1185">Reference proteome</keyword>
<accession>A0A494ZUE2</accession>
<name>A0A494ZUE2_9BACI</name>
<evidence type="ECO:0000313" key="2">
    <source>
        <dbReference type="Proteomes" id="UP000269301"/>
    </source>
</evidence>
<protein>
    <submittedName>
        <fullName evidence="1">Cytosolic protein</fullName>
    </submittedName>
</protein>
<dbReference type="Proteomes" id="UP000269301">
    <property type="component" value="Unassembled WGS sequence"/>
</dbReference>
<comment type="caution">
    <text evidence="1">The sequence shown here is derived from an EMBL/GenBank/DDBJ whole genome shotgun (WGS) entry which is preliminary data.</text>
</comment>
<proteinExistence type="predicted"/>
<dbReference type="RefSeq" id="WP_121205783.1">
    <property type="nucleotide sequence ID" value="NZ_RBZP01000021.1"/>
</dbReference>
<reference evidence="1 2" key="1">
    <citation type="journal article" date="2016" name="Int. J. Syst. Evol. Microbiol.">
        <title>Oceanobacillus halophilus sp. nov., a novel moderately halophilic bacterium from a hypersaline lake.</title>
        <authorList>
            <person name="Amoozegar M.A."/>
            <person name="Bagheri M."/>
            <person name="Makhdoumi A."/>
            <person name="Nikou M.M."/>
            <person name="Fazeli S.A.S."/>
            <person name="Schumann P."/>
            <person name="Sproer C."/>
            <person name="Sanchez-Porro C."/>
            <person name="Ventosa A."/>
        </authorList>
    </citation>
    <scope>NUCLEOTIDE SEQUENCE [LARGE SCALE GENOMIC DNA]</scope>
    <source>
        <strain evidence="1 2">DSM 23996</strain>
    </source>
</reference>
<dbReference type="OrthoDB" id="2353056at2"/>
<organism evidence="1 2">
    <name type="scientific">Oceanobacillus halophilus</name>
    <dbReference type="NCBI Taxonomy" id="930130"/>
    <lineage>
        <taxon>Bacteria</taxon>
        <taxon>Bacillati</taxon>
        <taxon>Bacillota</taxon>
        <taxon>Bacilli</taxon>
        <taxon>Bacillales</taxon>
        <taxon>Bacillaceae</taxon>
        <taxon>Oceanobacillus</taxon>
    </lineage>
</organism>
<evidence type="ECO:0000313" key="1">
    <source>
        <dbReference type="EMBL" id="RKQ29916.1"/>
    </source>
</evidence>
<dbReference type="EMBL" id="RBZP01000021">
    <property type="protein sequence ID" value="RKQ29916.1"/>
    <property type="molecule type" value="Genomic_DNA"/>
</dbReference>